<organism evidence="11 12">
    <name type="scientific">Acacia crassicarpa</name>
    <name type="common">northern wattle</name>
    <dbReference type="NCBI Taxonomy" id="499986"/>
    <lineage>
        <taxon>Eukaryota</taxon>
        <taxon>Viridiplantae</taxon>
        <taxon>Streptophyta</taxon>
        <taxon>Embryophyta</taxon>
        <taxon>Tracheophyta</taxon>
        <taxon>Spermatophyta</taxon>
        <taxon>Magnoliopsida</taxon>
        <taxon>eudicotyledons</taxon>
        <taxon>Gunneridae</taxon>
        <taxon>Pentapetalae</taxon>
        <taxon>rosids</taxon>
        <taxon>fabids</taxon>
        <taxon>Fabales</taxon>
        <taxon>Fabaceae</taxon>
        <taxon>Caesalpinioideae</taxon>
        <taxon>mimosoid clade</taxon>
        <taxon>Acacieae</taxon>
        <taxon>Acacia</taxon>
    </lineage>
</organism>
<dbReference type="EC" id="3.1.1.11" evidence="3"/>
<reference evidence="11" key="1">
    <citation type="submission" date="2023-10" db="EMBL/GenBank/DDBJ databases">
        <title>Chromosome-level genome of the transformable northern wattle, Acacia crassicarpa.</title>
        <authorList>
            <person name="Massaro I."/>
            <person name="Sinha N.R."/>
            <person name="Poethig S."/>
            <person name="Leichty A.R."/>
        </authorList>
    </citation>
    <scope>NUCLEOTIDE SEQUENCE</scope>
    <source>
        <strain evidence="11">Acra3RX</strain>
        <tissue evidence="11">Leaf</tissue>
    </source>
</reference>
<dbReference type="InterPro" id="IPR012334">
    <property type="entry name" value="Pectin_lyas_fold"/>
</dbReference>
<comment type="pathway">
    <text evidence="2">Glycan metabolism; pectin degradation; 2-dehydro-3-deoxy-D-gluconate from pectin: step 1/5.</text>
</comment>
<dbReference type="EMBL" id="JAWXYG010000008">
    <property type="protein sequence ID" value="KAK4266244.1"/>
    <property type="molecule type" value="Genomic_DNA"/>
</dbReference>
<accession>A0AAE1MI77</accession>
<dbReference type="FunFam" id="2.160.20.10:FF:000029">
    <property type="entry name" value="Pectinesterase 4"/>
    <property type="match status" value="1"/>
</dbReference>
<keyword evidence="9" id="KW-0732">Signal</keyword>
<dbReference type="Pfam" id="PF01095">
    <property type="entry name" value="Pectinesterase"/>
    <property type="match status" value="1"/>
</dbReference>
<keyword evidence="12" id="KW-1185">Reference proteome</keyword>
<feature type="chain" id="PRO_5042192593" description="pectinesterase" evidence="9">
    <location>
        <begin position="21"/>
        <end position="327"/>
    </location>
</feature>
<name>A0AAE1MI77_9FABA</name>
<evidence type="ECO:0000259" key="10">
    <source>
        <dbReference type="Pfam" id="PF01095"/>
    </source>
</evidence>
<keyword evidence="5" id="KW-0964">Secreted</keyword>
<feature type="domain" description="Pectinesterase catalytic" evidence="10">
    <location>
        <begin position="21"/>
        <end position="313"/>
    </location>
</feature>
<dbReference type="InterPro" id="IPR000070">
    <property type="entry name" value="Pectinesterase_cat"/>
</dbReference>
<keyword evidence="4" id="KW-0134">Cell wall</keyword>
<comment type="subcellular location">
    <subcellularLocation>
        <location evidence="1">Secreted</location>
        <location evidence="1">Cell wall</location>
    </subcellularLocation>
</comment>
<evidence type="ECO:0000256" key="9">
    <source>
        <dbReference type="SAM" id="SignalP"/>
    </source>
</evidence>
<evidence type="ECO:0000256" key="3">
    <source>
        <dbReference type="ARBA" id="ARBA00013229"/>
    </source>
</evidence>
<protein>
    <recommendedName>
        <fullName evidence="3">pectinesterase</fullName>
        <ecNumber evidence="3">3.1.1.11</ecNumber>
    </recommendedName>
</protein>
<evidence type="ECO:0000256" key="2">
    <source>
        <dbReference type="ARBA" id="ARBA00005184"/>
    </source>
</evidence>
<evidence type="ECO:0000313" key="11">
    <source>
        <dbReference type="EMBL" id="KAK4266244.1"/>
    </source>
</evidence>
<dbReference type="PANTHER" id="PTHR31707">
    <property type="entry name" value="PECTINESTERASE"/>
    <property type="match status" value="1"/>
</dbReference>
<dbReference type="InterPro" id="IPR011050">
    <property type="entry name" value="Pectin_lyase_fold/virulence"/>
</dbReference>
<keyword evidence="8" id="KW-0961">Cell wall biogenesis/degradation</keyword>
<dbReference type="Proteomes" id="UP001293593">
    <property type="component" value="Unassembled WGS sequence"/>
</dbReference>
<proteinExistence type="predicted"/>
<sequence length="327" mass="35501">MLLLQLIISSLILLASSSSAVTVSINGDGEFTTISQAIAAAPSYSDTKYTILVRPGIYEEHLQIPRDKTNILLIGDGRHNTILLGHHNGGTLSATATLAIHGAGFMAQGMAIVNSAGPNAGPGIALLNTADMSVLYNCSVEGYQDTLWASTGRQFYGECHIYGSVDFVMGNAAAVFQNCMLYARLISGFSAFTAQSRDDPLQRTGFVFHYCRFTVSPEDGGKKLAVGDKAILGRPWRAYSRVVIMRSYIDDIVSPMGWGEMKGTPTDQVTYIEFENEGPGSSTRGRVRWIGVVEVHDKEQVEEFTVSRFIEGDDWIPPTGVPYIGEL</sequence>
<dbReference type="AlphaFoldDB" id="A0AAE1MI77"/>
<evidence type="ECO:0000256" key="6">
    <source>
        <dbReference type="ARBA" id="ARBA00022801"/>
    </source>
</evidence>
<dbReference type="SUPFAM" id="SSF51126">
    <property type="entry name" value="Pectin lyase-like"/>
    <property type="match status" value="1"/>
</dbReference>
<dbReference type="Gene3D" id="2.160.20.10">
    <property type="entry name" value="Single-stranded right-handed beta-helix, Pectin lyase-like"/>
    <property type="match status" value="1"/>
</dbReference>
<evidence type="ECO:0000256" key="8">
    <source>
        <dbReference type="ARBA" id="ARBA00023316"/>
    </source>
</evidence>
<keyword evidence="6" id="KW-0378">Hydrolase</keyword>
<feature type="signal peptide" evidence="9">
    <location>
        <begin position="1"/>
        <end position="20"/>
    </location>
</feature>
<comment type="caution">
    <text evidence="11">The sequence shown here is derived from an EMBL/GenBank/DDBJ whole genome shotgun (WGS) entry which is preliminary data.</text>
</comment>
<evidence type="ECO:0000256" key="5">
    <source>
        <dbReference type="ARBA" id="ARBA00022525"/>
    </source>
</evidence>
<dbReference type="GO" id="GO:0030599">
    <property type="term" value="F:pectinesterase activity"/>
    <property type="evidence" value="ECO:0007669"/>
    <property type="project" value="UniProtKB-EC"/>
</dbReference>
<evidence type="ECO:0000256" key="1">
    <source>
        <dbReference type="ARBA" id="ARBA00004191"/>
    </source>
</evidence>
<dbReference type="GO" id="GO:0042545">
    <property type="term" value="P:cell wall modification"/>
    <property type="evidence" value="ECO:0007669"/>
    <property type="project" value="InterPro"/>
</dbReference>
<keyword evidence="7" id="KW-0063">Aspartyl esterase</keyword>
<evidence type="ECO:0000256" key="4">
    <source>
        <dbReference type="ARBA" id="ARBA00022512"/>
    </source>
</evidence>
<evidence type="ECO:0000256" key="7">
    <source>
        <dbReference type="ARBA" id="ARBA00023085"/>
    </source>
</evidence>
<gene>
    <name evidence="11" type="ORF">QN277_027194</name>
</gene>
<evidence type="ECO:0000313" key="12">
    <source>
        <dbReference type="Proteomes" id="UP001293593"/>
    </source>
</evidence>